<feature type="transmembrane region" description="Helical" evidence="7">
    <location>
        <begin position="267"/>
        <end position="285"/>
    </location>
</feature>
<organism evidence="9 10">
    <name type="scientific">Nitratireductor aquibiodomus</name>
    <dbReference type="NCBI Taxonomy" id="204799"/>
    <lineage>
        <taxon>Bacteria</taxon>
        <taxon>Pseudomonadati</taxon>
        <taxon>Pseudomonadota</taxon>
        <taxon>Alphaproteobacteria</taxon>
        <taxon>Hyphomicrobiales</taxon>
        <taxon>Phyllobacteriaceae</taxon>
        <taxon>Nitratireductor</taxon>
    </lineage>
</organism>
<dbReference type="Pfam" id="PF00528">
    <property type="entry name" value="BPD_transp_1"/>
    <property type="match status" value="1"/>
</dbReference>
<evidence type="ECO:0000256" key="1">
    <source>
        <dbReference type="ARBA" id="ARBA00004651"/>
    </source>
</evidence>
<dbReference type="Gene3D" id="1.10.3720.10">
    <property type="entry name" value="MetI-like"/>
    <property type="match status" value="1"/>
</dbReference>
<evidence type="ECO:0000256" key="5">
    <source>
        <dbReference type="ARBA" id="ARBA00022989"/>
    </source>
</evidence>
<feature type="transmembrane region" description="Helical" evidence="7">
    <location>
        <begin position="232"/>
        <end position="255"/>
    </location>
</feature>
<dbReference type="SUPFAM" id="SSF161098">
    <property type="entry name" value="MetI-like"/>
    <property type="match status" value="1"/>
</dbReference>
<dbReference type="CDD" id="cd06261">
    <property type="entry name" value="TM_PBP2"/>
    <property type="match status" value="1"/>
</dbReference>
<protein>
    <submittedName>
        <fullName evidence="9">Peptide/nickel transport system permease protein</fullName>
    </submittedName>
</protein>
<dbReference type="InterPro" id="IPR000515">
    <property type="entry name" value="MetI-like"/>
</dbReference>
<dbReference type="InterPro" id="IPR045621">
    <property type="entry name" value="BPD_transp_1_N"/>
</dbReference>
<evidence type="ECO:0000259" key="8">
    <source>
        <dbReference type="PROSITE" id="PS50928"/>
    </source>
</evidence>
<keyword evidence="10" id="KW-1185">Reference proteome</keyword>
<dbReference type="PROSITE" id="PS50928">
    <property type="entry name" value="ABC_TM1"/>
    <property type="match status" value="1"/>
</dbReference>
<feature type="transmembrane region" description="Helical" evidence="7">
    <location>
        <begin position="128"/>
        <end position="150"/>
    </location>
</feature>
<keyword evidence="5 7" id="KW-1133">Transmembrane helix</keyword>
<proteinExistence type="inferred from homology"/>
<dbReference type="EMBL" id="FNSL01000001">
    <property type="protein sequence ID" value="SEB49518.1"/>
    <property type="molecule type" value="Genomic_DNA"/>
</dbReference>
<dbReference type="Proteomes" id="UP000199064">
    <property type="component" value="Unassembled WGS sequence"/>
</dbReference>
<keyword evidence="2 7" id="KW-0813">Transport</keyword>
<evidence type="ECO:0000313" key="10">
    <source>
        <dbReference type="Proteomes" id="UP000199064"/>
    </source>
</evidence>
<dbReference type="GO" id="GO:0055085">
    <property type="term" value="P:transmembrane transport"/>
    <property type="evidence" value="ECO:0007669"/>
    <property type="project" value="InterPro"/>
</dbReference>
<keyword evidence="4 7" id="KW-0812">Transmembrane</keyword>
<dbReference type="Pfam" id="PF19300">
    <property type="entry name" value="BPD_transp_1_N"/>
    <property type="match status" value="1"/>
</dbReference>
<comment type="subcellular location">
    <subcellularLocation>
        <location evidence="1 7">Cell membrane</location>
        <topology evidence="1 7">Multi-pass membrane protein</topology>
    </subcellularLocation>
</comment>
<dbReference type="PANTHER" id="PTHR43163">
    <property type="entry name" value="DIPEPTIDE TRANSPORT SYSTEM PERMEASE PROTEIN DPPB-RELATED"/>
    <property type="match status" value="1"/>
</dbReference>
<keyword evidence="3" id="KW-1003">Cell membrane</keyword>
<name>A0A1H4JUP5_9HYPH</name>
<evidence type="ECO:0000256" key="2">
    <source>
        <dbReference type="ARBA" id="ARBA00022448"/>
    </source>
</evidence>
<sequence length="297" mass="32437">MRAAASLLAVSALAFLVVALMPADPVEIAIRAWNLPANPATVSAMRAEWGLDQPLAQRYFNWLAGFVTGDWGRSFRTGEPVFDEFMKRLPLSLTLGISGLVLAGVLAVPLGFAAALRPRGIADRFSRGLAISVQAVPAFWLGLLLIWVLGVKFQLIRPFSGGPSIYALAIVLIALHSIGLFARIYRRDMLEQTGQPYFRTAIAKGLTRRQAMWHHCHCSALYAMLSAVRSEAGWAIGTTATLEVLFGLPGVSQFLVQSISARDYSALLAYIMTVAVWMLTMNAAMELTMRRLDPRSA</sequence>
<dbReference type="AlphaFoldDB" id="A0A1H4JUP5"/>
<feature type="transmembrane region" description="Helical" evidence="7">
    <location>
        <begin position="93"/>
        <end position="116"/>
    </location>
</feature>
<evidence type="ECO:0000256" key="6">
    <source>
        <dbReference type="ARBA" id="ARBA00023136"/>
    </source>
</evidence>
<dbReference type="RefSeq" id="WP_007007383.1">
    <property type="nucleotide sequence ID" value="NZ_FNSL01000001.1"/>
</dbReference>
<comment type="similarity">
    <text evidence="7">Belongs to the binding-protein-dependent transport system permease family.</text>
</comment>
<feature type="transmembrane region" description="Helical" evidence="7">
    <location>
        <begin position="165"/>
        <end position="185"/>
    </location>
</feature>
<feature type="domain" description="ABC transmembrane type-1" evidence="8">
    <location>
        <begin position="89"/>
        <end position="289"/>
    </location>
</feature>
<evidence type="ECO:0000256" key="4">
    <source>
        <dbReference type="ARBA" id="ARBA00022692"/>
    </source>
</evidence>
<evidence type="ECO:0000313" key="9">
    <source>
        <dbReference type="EMBL" id="SEB49518.1"/>
    </source>
</evidence>
<dbReference type="PANTHER" id="PTHR43163:SF6">
    <property type="entry name" value="DIPEPTIDE TRANSPORT SYSTEM PERMEASE PROTEIN DPPB-RELATED"/>
    <property type="match status" value="1"/>
</dbReference>
<reference evidence="10" key="1">
    <citation type="submission" date="2016-10" db="EMBL/GenBank/DDBJ databases">
        <authorList>
            <person name="Varghese N."/>
            <person name="Submissions S."/>
        </authorList>
    </citation>
    <scope>NUCLEOTIDE SEQUENCE [LARGE SCALE GENOMIC DNA]</scope>
    <source>
        <strain evidence="10">ES.061</strain>
    </source>
</reference>
<dbReference type="InterPro" id="IPR035906">
    <property type="entry name" value="MetI-like_sf"/>
</dbReference>
<evidence type="ECO:0000256" key="7">
    <source>
        <dbReference type="RuleBase" id="RU363032"/>
    </source>
</evidence>
<dbReference type="GO" id="GO:0005886">
    <property type="term" value="C:plasma membrane"/>
    <property type="evidence" value="ECO:0007669"/>
    <property type="project" value="UniProtKB-SubCell"/>
</dbReference>
<gene>
    <name evidence="9" type="ORF">SAMN05216452_1663</name>
</gene>
<evidence type="ECO:0000256" key="3">
    <source>
        <dbReference type="ARBA" id="ARBA00022475"/>
    </source>
</evidence>
<keyword evidence="6 7" id="KW-0472">Membrane</keyword>
<accession>A0A1H4JUP5</accession>